<keyword evidence="3" id="KW-0966">Cell projection</keyword>
<dbReference type="Proteomes" id="UP001181622">
    <property type="component" value="Unassembled WGS sequence"/>
</dbReference>
<sequence>MAAGAEAGKAGKKEGGKGAEKTDAAKAAAQTAAFSAFEKEQPETETKPAPKLDAGGSEVTRQSQQPDRIQTLQTSAAPATPSAPGAASGQVSGAQAAAVQVANQIADHASSRRTRFEVRLDPSELGRVDVRLDIGHDGRVATRLIVERPETLDMLRNDARELSRTLEQAGFQLGQGGLAFQLKDGRQQQWAFEDAGHGGSPANEEIEDVAPVAAAYARGAAPGVSGVDRTV</sequence>
<evidence type="ECO:0000313" key="4">
    <source>
        <dbReference type="Proteomes" id="UP001181622"/>
    </source>
</evidence>
<keyword evidence="3" id="KW-0969">Cilium</keyword>
<reference evidence="3" key="1">
    <citation type="submission" date="2020-10" db="EMBL/GenBank/DDBJ databases">
        <authorList>
            <person name="Abbas A."/>
            <person name="Razzaq R."/>
            <person name="Waqas M."/>
            <person name="Abbas N."/>
            <person name="Nielsen T.K."/>
            <person name="Hansen L.H."/>
            <person name="Hussain S."/>
            <person name="Shahid M."/>
        </authorList>
    </citation>
    <scope>NUCLEOTIDE SEQUENCE</scope>
    <source>
        <strain evidence="3">S14</strain>
    </source>
</reference>
<keyword evidence="3" id="KW-0282">Flagellum</keyword>
<gene>
    <name evidence="3" type="ORF">IHQ68_03910</name>
</gene>
<feature type="compositionally biased region" description="Basic and acidic residues" evidence="1">
    <location>
        <begin position="37"/>
        <end position="50"/>
    </location>
</feature>
<feature type="compositionally biased region" description="Basic and acidic residues" evidence="1">
    <location>
        <begin position="9"/>
        <end position="24"/>
    </location>
</feature>
<evidence type="ECO:0000313" key="3">
    <source>
        <dbReference type="EMBL" id="MDR4305769.1"/>
    </source>
</evidence>
<organism evidence="3 4">
    <name type="scientific">Chelatococcus sambhunathii</name>
    <dbReference type="NCBI Taxonomy" id="363953"/>
    <lineage>
        <taxon>Bacteria</taxon>
        <taxon>Pseudomonadati</taxon>
        <taxon>Pseudomonadota</taxon>
        <taxon>Alphaproteobacteria</taxon>
        <taxon>Hyphomicrobiales</taxon>
        <taxon>Chelatococcaceae</taxon>
        <taxon>Chelatococcus</taxon>
    </lineage>
</organism>
<dbReference type="Gene3D" id="3.30.750.140">
    <property type="match status" value="1"/>
</dbReference>
<dbReference type="InterPro" id="IPR038610">
    <property type="entry name" value="FliK-like_C_sf"/>
</dbReference>
<evidence type="ECO:0000259" key="2">
    <source>
        <dbReference type="Pfam" id="PF02120"/>
    </source>
</evidence>
<dbReference type="CDD" id="cd17470">
    <property type="entry name" value="T3SS_Flik_C"/>
    <property type="match status" value="1"/>
</dbReference>
<feature type="compositionally biased region" description="Polar residues" evidence="1">
    <location>
        <begin position="59"/>
        <end position="73"/>
    </location>
</feature>
<protein>
    <submittedName>
        <fullName evidence="3">Flagellar hook-length control protein FliK</fullName>
    </submittedName>
</protein>
<dbReference type="InterPro" id="IPR021136">
    <property type="entry name" value="Flagellar_hook_control-like_C"/>
</dbReference>
<feature type="domain" description="Flagellar hook-length control protein-like C-terminal" evidence="2">
    <location>
        <begin position="104"/>
        <end position="188"/>
    </location>
</feature>
<evidence type="ECO:0000256" key="1">
    <source>
        <dbReference type="SAM" id="MobiDB-lite"/>
    </source>
</evidence>
<proteinExistence type="predicted"/>
<dbReference type="EMBL" id="JADBEO010000006">
    <property type="protein sequence ID" value="MDR4305769.1"/>
    <property type="molecule type" value="Genomic_DNA"/>
</dbReference>
<keyword evidence="4" id="KW-1185">Reference proteome</keyword>
<name>A0ABU1DCE0_9HYPH</name>
<feature type="compositionally biased region" description="Low complexity" evidence="1">
    <location>
        <begin position="74"/>
        <end position="91"/>
    </location>
</feature>
<comment type="caution">
    <text evidence="3">The sequence shown here is derived from an EMBL/GenBank/DDBJ whole genome shotgun (WGS) entry which is preliminary data.</text>
</comment>
<feature type="region of interest" description="Disordered" evidence="1">
    <location>
        <begin position="1"/>
        <end position="91"/>
    </location>
</feature>
<dbReference type="Pfam" id="PF02120">
    <property type="entry name" value="Flg_hook"/>
    <property type="match status" value="1"/>
</dbReference>
<accession>A0ABU1DCE0</accession>